<name>A0A060HNT5_9ARCH</name>
<dbReference type="HOGENOM" id="CLU_2010163_0_0_2"/>
<reference evidence="1 2" key="1">
    <citation type="journal article" date="2014" name="Int. J. Syst. Evol. Microbiol.">
        <title>Nitrososphaera viennensis gen. nov., sp. nov., an aerobic and mesophilic, ammonia-oxidizing archaeon from soil and a member of the archaeal phylum Thaumarchaeota.</title>
        <authorList>
            <person name="Stieglmeier M."/>
            <person name="Klingl A."/>
            <person name="Alves R.J."/>
            <person name="Rittmann S.K."/>
            <person name="Melcher M."/>
            <person name="Leisch N."/>
            <person name="Schleper C."/>
        </authorList>
    </citation>
    <scope>NUCLEOTIDE SEQUENCE [LARGE SCALE GENOMIC DNA]</scope>
    <source>
        <strain evidence="1">EN76</strain>
    </source>
</reference>
<gene>
    <name evidence="1" type="ORF">NVIE_006480</name>
</gene>
<dbReference type="Proteomes" id="UP000027093">
    <property type="component" value="Chromosome"/>
</dbReference>
<dbReference type="KEGG" id="nvn:NVIE_006480"/>
<dbReference type="AlphaFoldDB" id="A0A060HNT5"/>
<dbReference type="EMBL" id="CP007536">
    <property type="protein sequence ID" value="AIC14852.1"/>
    <property type="molecule type" value="Genomic_DNA"/>
</dbReference>
<evidence type="ECO:0000313" key="1">
    <source>
        <dbReference type="EMBL" id="AIC14852.1"/>
    </source>
</evidence>
<keyword evidence="2" id="KW-1185">Reference proteome</keyword>
<dbReference type="RefSeq" id="WP_075053988.1">
    <property type="nucleotide sequence ID" value="NZ_CP007536.1"/>
</dbReference>
<dbReference type="GeneID" id="74945911"/>
<dbReference type="STRING" id="926571.NVIE_006480"/>
<proteinExistence type="predicted"/>
<accession>A0A060HNT5</accession>
<dbReference type="OrthoDB" id="6907at2157"/>
<evidence type="ECO:0008006" key="3">
    <source>
        <dbReference type="Google" id="ProtNLM"/>
    </source>
</evidence>
<protein>
    <recommendedName>
        <fullName evidence="3">Arcadin 1 domain-containing protein</fullName>
    </recommendedName>
</protein>
<sequence>MKREFIVARIEASQDGSPYVYVTFNDPKDYKPDRPMSPFGQNTMAFSSIEEMMKNMPKVMASMPGMFGGGLTDTPVIKASMKEYQDMGIKVGDKVTIEIQKVESTGV</sequence>
<organism evidence="1 2">
    <name type="scientific">Nitrososphaera viennensis EN76</name>
    <dbReference type="NCBI Taxonomy" id="926571"/>
    <lineage>
        <taxon>Archaea</taxon>
        <taxon>Nitrososphaerota</taxon>
        <taxon>Nitrososphaeria</taxon>
        <taxon>Nitrososphaerales</taxon>
        <taxon>Nitrososphaeraceae</taxon>
        <taxon>Nitrososphaera</taxon>
    </lineage>
</organism>
<evidence type="ECO:0000313" key="2">
    <source>
        <dbReference type="Proteomes" id="UP000027093"/>
    </source>
</evidence>